<dbReference type="Proteomes" id="UP000015347">
    <property type="component" value="Unassembled WGS sequence"/>
</dbReference>
<keyword evidence="2" id="KW-1185">Reference proteome</keyword>
<evidence type="ECO:0000313" key="1">
    <source>
        <dbReference type="EMBL" id="EPX83892.1"/>
    </source>
</evidence>
<dbReference type="AlphaFoldDB" id="S9QWB5"/>
<proteinExistence type="predicted"/>
<name>S9QWB5_9RHOB</name>
<accession>S9QWB5</accession>
<dbReference type="STRING" id="1123237.Salmuc_01667"/>
<protein>
    <submittedName>
        <fullName evidence="1">Uncharacterized protein</fullName>
    </submittedName>
</protein>
<comment type="caution">
    <text evidence="1">The sequence shown here is derived from an EMBL/GenBank/DDBJ whole genome shotgun (WGS) entry which is preliminary data.</text>
</comment>
<dbReference type="HOGENOM" id="CLU_1926091_0_0_5"/>
<evidence type="ECO:0000313" key="2">
    <source>
        <dbReference type="Proteomes" id="UP000015347"/>
    </source>
</evidence>
<sequence length="131" mass="14335">MKEADGRLTWLETEIDLEGVTLRGTDPEFVACEAGLFVGLDDLVQLGAGHRHSHPTAAVQDVGFGRPTASVELYADQAWLMAQYARKQAGFLLEVWHDALSVLLPKSVPEHADPVNTILMTCTKSSHVTHE</sequence>
<organism evidence="1 2">
    <name type="scientific">Salipiger mucosus DSM 16094</name>
    <dbReference type="NCBI Taxonomy" id="1123237"/>
    <lineage>
        <taxon>Bacteria</taxon>
        <taxon>Pseudomonadati</taxon>
        <taxon>Pseudomonadota</taxon>
        <taxon>Alphaproteobacteria</taxon>
        <taxon>Rhodobacterales</taxon>
        <taxon>Roseobacteraceae</taxon>
        <taxon>Salipiger</taxon>
    </lineage>
</organism>
<reference evidence="2" key="1">
    <citation type="journal article" date="2014" name="Stand. Genomic Sci.">
        <title>Genome sequence of the exopolysaccharide-producing Salipiger mucosus type strain (DSM 16094(T)), a moderately halophilic member of the Roseobacter clade.</title>
        <authorList>
            <person name="Riedel T."/>
            <person name="Spring S."/>
            <person name="Fiebig A."/>
            <person name="Petersen J."/>
            <person name="Kyrpides N.C."/>
            <person name="Goker M."/>
            <person name="Klenk H.P."/>
        </authorList>
    </citation>
    <scope>NUCLEOTIDE SEQUENCE [LARGE SCALE GENOMIC DNA]</scope>
    <source>
        <strain evidence="2">DSM 16094</strain>
    </source>
</reference>
<gene>
    <name evidence="1" type="ORF">Salmuc_01667</name>
</gene>
<dbReference type="EMBL" id="APVH01000013">
    <property type="protein sequence ID" value="EPX83892.1"/>
    <property type="molecule type" value="Genomic_DNA"/>
</dbReference>